<proteinExistence type="predicted"/>
<protein>
    <submittedName>
        <fullName evidence="1">Uncharacterized protein</fullName>
    </submittedName>
</protein>
<sequence length="249" mass="28625">MLHLSQWKPVRAKEWKTPPFVPGQDWAGRASTGNPRIQKVGRACGRGLAVNLPPLEMVTVPKHWFSKPVLQSMQKMVRPPTSKTRRKQLVIKVNAPEEVFFDVMRPVENGDADGLEWDEEMRLKPTEERPNFQRYKYLIRKPALLDKIWRLEAHDKKLAAARRGEQTNLISQVTGNVCIEMKVPRKQRAMPTLTVKFSVSSMDKTGHINWPTAYAPRTAAALRKQMRSHIDAMMKDPEYPTLEHMTPPT</sequence>
<evidence type="ECO:0000313" key="1">
    <source>
        <dbReference type="EMBL" id="KAL1520429.1"/>
    </source>
</evidence>
<comment type="caution">
    <text evidence="1">The sequence shown here is derived from an EMBL/GenBank/DDBJ whole genome shotgun (WGS) entry which is preliminary data.</text>
</comment>
<organism evidence="1 2">
    <name type="scientific">Prymnesium parvum</name>
    <name type="common">Toxic golden alga</name>
    <dbReference type="NCBI Taxonomy" id="97485"/>
    <lineage>
        <taxon>Eukaryota</taxon>
        <taxon>Haptista</taxon>
        <taxon>Haptophyta</taxon>
        <taxon>Prymnesiophyceae</taxon>
        <taxon>Prymnesiales</taxon>
        <taxon>Prymnesiaceae</taxon>
        <taxon>Prymnesium</taxon>
    </lineage>
</organism>
<name>A0AB34JFW3_PRYPA</name>
<dbReference type="EMBL" id="JBGBPQ010000008">
    <property type="protein sequence ID" value="KAL1520429.1"/>
    <property type="molecule type" value="Genomic_DNA"/>
</dbReference>
<evidence type="ECO:0000313" key="2">
    <source>
        <dbReference type="Proteomes" id="UP001515480"/>
    </source>
</evidence>
<dbReference type="AlphaFoldDB" id="A0AB34JFW3"/>
<accession>A0AB34JFW3</accession>
<keyword evidence="2" id="KW-1185">Reference proteome</keyword>
<reference evidence="1 2" key="1">
    <citation type="journal article" date="2024" name="Science">
        <title>Giant polyketide synthase enzymes in the biosynthesis of giant marine polyether toxins.</title>
        <authorList>
            <person name="Fallon T.R."/>
            <person name="Shende V.V."/>
            <person name="Wierzbicki I.H."/>
            <person name="Pendleton A.L."/>
            <person name="Watervoot N.F."/>
            <person name="Auber R.P."/>
            <person name="Gonzalez D.J."/>
            <person name="Wisecaver J.H."/>
            <person name="Moore B.S."/>
        </authorList>
    </citation>
    <scope>NUCLEOTIDE SEQUENCE [LARGE SCALE GENOMIC DNA]</scope>
    <source>
        <strain evidence="1 2">12B1</strain>
    </source>
</reference>
<dbReference type="Proteomes" id="UP001515480">
    <property type="component" value="Unassembled WGS sequence"/>
</dbReference>
<gene>
    <name evidence="1" type="ORF">AB1Y20_022013</name>
</gene>